<feature type="transmembrane region" description="Helical" evidence="2">
    <location>
        <begin position="489"/>
        <end position="514"/>
    </location>
</feature>
<dbReference type="Pfam" id="PF23317">
    <property type="entry name" value="YVC1_C"/>
    <property type="match status" value="1"/>
</dbReference>
<sequence>MRAARSLPDLPDIDGTETFDALVRKLSVYFVQAIEAPHEWDELRGEVYGIFLRPLTRYLVDDVQHEAIVCALLALKWHFDALEHGDDRGINETRGLACELVAWRFVTHLTQRETIDFLCRDLPSPRRDPCPRESNGDLQAADLDGNLEEAVHERAPLLDAYSPNLEESFYDEQPQDSEYGEQSGFASTFANLNALEIAAVSNAKKFLGQKSIQQIIDGIWKGEIVFWETLGTHSKKEAKVYRKSHADPFCRLRVPLYLKAFEVLFFAAFLALYYVVLVQKHANSVTVPEIMLYVWLASFSYNELVEYWDAGSIFYATDFWSLWDLGIIFVGIAFFTTRMLGLVDHDGVATDVAFDILSIEALFLVPRICSLLSLHPYFGMLLPVLKEMTKDFIKFLGLVAILYLGFSTSFSFLARGTFTFREMNWILIKVFFGSSYLGFDIADQISPALGPPLMFIFVCMTNILLITSLISLLSNKLDSIMLHARDEYLFVYAVYVLEAATSNRLTFFLPPLNLLPLMLRPLRLIVSPQQLRNARIVLLKATHWPFVLALLGYERGRLWMDDRLPAGSSVGSERLSRNAPSALRRPLSRKAFSTTRPPLLGDQPRPGRSAAVAAADATPPASPETVEGLHAAVANLRTQVEQLSTMLSQARATAVEVGS</sequence>
<proteinExistence type="predicted"/>
<dbReference type="InterPro" id="IPR056336">
    <property type="entry name" value="YVC1_C"/>
</dbReference>
<comment type="caution">
    <text evidence="4">The sequence shown here is derived from an EMBL/GenBank/DDBJ whole genome shotgun (WGS) entry which is preliminary data.</text>
</comment>
<evidence type="ECO:0000259" key="3">
    <source>
        <dbReference type="Pfam" id="PF23317"/>
    </source>
</evidence>
<name>A0AAI8Z0I8_9PEZI</name>
<keyword evidence="2" id="KW-0812">Transmembrane</keyword>
<dbReference type="EMBL" id="CAVMBE010000036">
    <property type="protein sequence ID" value="CAK4030375.1"/>
    <property type="molecule type" value="Genomic_DNA"/>
</dbReference>
<feature type="compositionally biased region" description="Low complexity" evidence="1">
    <location>
        <begin position="604"/>
        <end position="619"/>
    </location>
</feature>
<feature type="transmembrane region" description="Helical" evidence="2">
    <location>
        <begin position="320"/>
        <end position="340"/>
    </location>
</feature>
<keyword evidence="2" id="KW-1133">Transmembrane helix</keyword>
<dbReference type="AlphaFoldDB" id="A0AAI8Z0I8"/>
<dbReference type="PANTHER" id="PTHR35859:SF5">
    <property type="entry name" value="ION TRANSPORT DOMAIN-CONTAINING PROTEIN"/>
    <property type="match status" value="1"/>
</dbReference>
<evidence type="ECO:0000313" key="4">
    <source>
        <dbReference type="EMBL" id="CAK4030375.1"/>
    </source>
</evidence>
<feature type="transmembrane region" description="Helical" evidence="2">
    <location>
        <begin position="256"/>
        <end position="278"/>
    </location>
</feature>
<dbReference type="Proteomes" id="UP001296104">
    <property type="component" value="Unassembled WGS sequence"/>
</dbReference>
<keyword evidence="2" id="KW-0472">Membrane</keyword>
<feature type="transmembrane region" description="Helical" evidence="2">
    <location>
        <begin position="395"/>
        <end position="414"/>
    </location>
</feature>
<feature type="region of interest" description="Disordered" evidence="1">
    <location>
        <begin position="568"/>
        <end position="625"/>
    </location>
</feature>
<gene>
    <name evidence="4" type="ORF">LECACI_7A005533</name>
</gene>
<organism evidence="4 5">
    <name type="scientific">Lecanosticta acicola</name>
    <dbReference type="NCBI Taxonomy" id="111012"/>
    <lineage>
        <taxon>Eukaryota</taxon>
        <taxon>Fungi</taxon>
        <taxon>Dikarya</taxon>
        <taxon>Ascomycota</taxon>
        <taxon>Pezizomycotina</taxon>
        <taxon>Dothideomycetes</taxon>
        <taxon>Dothideomycetidae</taxon>
        <taxon>Mycosphaerellales</taxon>
        <taxon>Mycosphaerellaceae</taxon>
        <taxon>Lecanosticta</taxon>
    </lineage>
</organism>
<feature type="transmembrane region" description="Helical" evidence="2">
    <location>
        <begin position="352"/>
        <end position="375"/>
    </location>
</feature>
<feature type="domain" description="Calcium channel YVC1-like C-terminal transmembrane" evidence="3">
    <location>
        <begin position="266"/>
        <end position="556"/>
    </location>
</feature>
<dbReference type="PANTHER" id="PTHR35859">
    <property type="entry name" value="NONSELECTIVE CATION CHANNEL PROTEIN"/>
    <property type="match status" value="1"/>
</dbReference>
<accession>A0AAI8Z0I8</accession>
<reference evidence="4" key="1">
    <citation type="submission" date="2023-11" db="EMBL/GenBank/DDBJ databases">
        <authorList>
            <person name="Alioto T."/>
            <person name="Alioto T."/>
            <person name="Gomez Garrido J."/>
        </authorList>
    </citation>
    <scope>NUCLEOTIDE SEQUENCE</scope>
</reference>
<dbReference type="InterPro" id="IPR052971">
    <property type="entry name" value="TRP_calcium_channel"/>
</dbReference>
<evidence type="ECO:0000256" key="1">
    <source>
        <dbReference type="SAM" id="MobiDB-lite"/>
    </source>
</evidence>
<feature type="transmembrane region" description="Helical" evidence="2">
    <location>
        <begin position="454"/>
        <end position="477"/>
    </location>
</feature>
<protein>
    <submittedName>
        <fullName evidence="4">Ca2+ Mg2+-permeable cation channel</fullName>
    </submittedName>
</protein>
<keyword evidence="5" id="KW-1185">Reference proteome</keyword>
<evidence type="ECO:0000313" key="5">
    <source>
        <dbReference type="Proteomes" id="UP001296104"/>
    </source>
</evidence>
<evidence type="ECO:0000256" key="2">
    <source>
        <dbReference type="SAM" id="Phobius"/>
    </source>
</evidence>